<dbReference type="Gene3D" id="3.30.565.10">
    <property type="entry name" value="Histidine kinase-like ATPase, C-terminal domain"/>
    <property type="match status" value="1"/>
</dbReference>
<name>A0ABP8HZU4_9GAMM</name>
<sequence>MKRSIALLLILIAVNLCSFIAMYYVYFPWMEKLDRKEQQESILSDIRFLNFRLSLLDYSYSPQTIAKAEHELKTKVIARTREQLGMEPSNFETLKENRYGINMDRPEGPLAYLLLNDNETILTVGPYPKIDNSIRLRDWFFYLIILMVFNGIAVLIVYRHVNEYLKVAIRAIRELDLTGLRLKPIKSPLTNIAVNTPRVVNHINGLSKQHQQSLYNQRDLMHAVAHEFRGPMARLSFALDLFAQTESEDRRKELSNDMDEALQELDDLVKEVLGYSRLKDGRFPLSLEHFDLRKICSETIDKVKTIYPETQFVLYSEPSKSIPLFADCNLIERVMINLIRNAARFSNKRVKVALIQFKNSIEIRVEDDGPGIPPGKRARVFEPFTRLDFSRSRDSGGAGLGLAIAKGIINRHQGTIWAEDSRELGGAVLTIHMPLKQKSPIIEAEDALKHSDKKKKSRKAFKFKNKRRSHDNH</sequence>
<evidence type="ECO:0000313" key="11">
    <source>
        <dbReference type="EMBL" id="GAA4348414.1"/>
    </source>
</evidence>
<evidence type="ECO:0000259" key="10">
    <source>
        <dbReference type="PROSITE" id="PS50109"/>
    </source>
</evidence>
<feature type="region of interest" description="Disordered" evidence="8">
    <location>
        <begin position="444"/>
        <end position="473"/>
    </location>
</feature>
<evidence type="ECO:0000256" key="8">
    <source>
        <dbReference type="SAM" id="MobiDB-lite"/>
    </source>
</evidence>
<dbReference type="PRINTS" id="PR00344">
    <property type="entry name" value="BCTRLSENSOR"/>
</dbReference>
<accession>A0ABP8HZU4</accession>
<feature type="transmembrane region" description="Helical" evidence="9">
    <location>
        <begin position="6"/>
        <end position="26"/>
    </location>
</feature>
<dbReference type="SMART" id="SM00388">
    <property type="entry name" value="HisKA"/>
    <property type="match status" value="1"/>
</dbReference>
<evidence type="ECO:0000256" key="2">
    <source>
        <dbReference type="ARBA" id="ARBA00012438"/>
    </source>
</evidence>
<dbReference type="InterPro" id="IPR036890">
    <property type="entry name" value="HATPase_C_sf"/>
</dbReference>
<keyword evidence="5" id="KW-0418">Kinase</keyword>
<dbReference type="CDD" id="cd00082">
    <property type="entry name" value="HisKA"/>
    <property type="match status" value="1"/>
</dbReference>
<evidence type="ECO:0000256" key="1">
    <source>
        <dbReference type="ARBA" id="ARBA00000085"/>
    </source>
</evidence>
<dbReference type="InterPro" id="IPR004358">
    <property type="entry name" value="Sig_transdc_His_kin-like_C"/>
</dbReference>
<dbReference type="SUPFAM" id="SSF47384">
    <property type="entry name" value="Homodimeric domain of signal transducing histidine kinase"/>
    <property type="match status" value="1"/>
</dbReference>
<gene>
    <name evidence="11" type="ORF">GCM10023150_11770</name>
</gene>
<keyword evidence="12" id="KW-1185">Reference proteome</keyword>
<feature type="compositionally biased region" description="Basic residues" evidence="8">
    <location>
        <begin position="451"/>
        <end position="473"/>
    </location>
</feature>
<reference evidence="12" key="1">
    <citation type="journal article" date="2019" name="Int. J. Syst. Evol. Microbiol.">
        <title>The Global Catalogue of Microorganisms (GCM) 10K type strain sequencing project: providing services to taxonomists for standard genome sequencing and annotation.</title>
        <authorList>
            <consortium name="The Broad Institute Genomics Platform"/>
            <consortium name="The Broad Institute Genome Sequencing Center for Infectious Disease"/>
            <person name="Wu L."/>
            <person name="Ma J."/>
        </authorList>
    </citation>
    <scope>NUCLEOTIDE SEQUENCE [LARGE SCALE GENOMIC DNA]</scope>
    <source>
        <strain evidence="12">JCM 17727</strain>
    </source>
</reference>
<evidence type="ECO:0000256" key="5">
    <source>
        <dbReference type="ARBA" id="ARBA00022777"/>
    </source>
</evidence>
<organism evidence="11 12">
    <name type="scientific">Kangiella taiwanensis</name>
    <dbReference type="NCBI Taxonomy" id="1079179"/>
    <lineage>
        <taxon>Bacteria</taxon>
        <taxon>Pseudomonadati</taxon>
        <taxon>Pseudomonadota</taxon>
        <taxon>Gammaproteobacteria</taxon>
        <taxon>Kangiellales</taxon>
        <taxon>Kangiellaceae</taxon>
        <taxon>Kangiella</taxon>
    </lineage>
</organism>
<feature type="coiled-coil region" evidence="7">
    <location>
        <begin position="244"/>
        <end position="271"/>
    </location>
</feature>
<dbReference type="PANTHER" id="PTHR45453:SF1">
    <property type="entry name" value="PHOSPHATE REGULON SENSOR PROTEIN PHOR"/>
    <property type="match status" value="1"/>
</dbReference>
<evidence type="ECO:0000256" key="6">
    <source>
        <dbReference type="ARBA" id="ARBA00023012"/>
    </source>
</evidence>
<dbReference type="PROSITE" id="PS50109">
    <property type="entry name" value="HIS_KIN"/>
    <property type="match status" value="1"/>
</dbReference>
<dbReference type="EC" id="2.7.13.3" evidence="2"/>
<evidence type="ECO:0000256" key="7">
    <source>
        <dbReference type="SAM" id="Coils"/>
    </source>
</evidence>
<dbReference type="RefSeq" id="WP_223577786.1">
    <property type="nucleotide sequence ID" value="NZ_BAABFU010000002.1"/>
</dbReference>
<keyword evidence="7" id="KW-0175">Coiled coil</keyword>
<comment type="catalytic activity">
    <reaction evidence="1">
        <text>ATP + protein L-histidine = ADP + protein N-phospho-L-histidine.</text>
        <dbReference type="EC" id="2.7.13.3"/>
    </reaction>
</comment>
<dbReference type="InterPro" id="IPR005467">
    <property type="entry name" value="His_kinase_dom"/>
</dbReference>
<keyword evidence="9" id="KW-0472">Membrane</keyword>
<dbReference type="SUPFAM" id="SSF55874">
    <property type="entry name" value="ATPase domain of HSP90 chaperone/DNA topoisomerase II/histidine kinase"/>
    <property type="match status" value="1"/>
</dbReference>
<keyword evidence="9" id="KW-0812">Transmembrane</keyword>
<dbReference type="PANTHER" id="PTHR45453">
    <property type="entry name" value="PHOSPHATE REGULON SENSOR PROTEIN PHOR"/>
    <property type="match status" value="1"/>
</dbReference>
<feature type="transmembrane region" description="Helical" evidence="9">
    <location>
        <begin position="139"/>
        <end position="158"/>
    </location>
</feature>
<evidence type="ECO:0000256" key="4">
    <source>
        <dbReference type="ARBA" id="ARBA00022679"/>
    </source>
</evidence>
<dbReference type="InterPro" id="IPR050351">
    <property type="entry name" value="BphY/WalK/GraS-like"/>
</dbReference>
<dbReference type="Gene3D" id="1.10.287.130">
    <property type="match status" value="1"/>
</dbReference>
<dbReference type="Pfam" id="PF02518">
    <property type="entry name" value="HATPase_c"/>
    <property type="match status" value="1"/>
</dbReference>
<keyword evidence="9" id="KW-1133">Transmembrane helix</keyword>
<dbReference type="InterPro" id="IPR003661">
    <property type="entry name" value="HisK_dim/P_dom"/>
</dbReference>
<evidence type="ECO:0000256" key="3">
    <source>
        <dbReference type="ARBA" id="ARBA00022553"/>
    </source>
</evidence>
<dbReference type="Pfam" id="PF00512">
    <property type="entry name" value="HisKA"/>
    <property type="match status" value="1"/>
</dbReference>
<evidence type="ECO:0000313" key="12">
    <source>
        <dbReference type="Proteomes" id="UP001501294"/>
    </source>
</evidence>
<evidence type="ECO:0000256" key="9">
    <source>
        <dbReference type="SAM" id="Phobius"/>
    </source>
</evidence>
<keyword evidence="3" id="KW-0597">Phosphoprotein</keyword>
<comment type="caution">
    <text evidence="11">The sequence shown here is derived from an EMBL/GenBank/DDBJ whole genome shotgun (WGS) entry which is preliminary data.</text>
</comment>
<dbReference type="InterPro" id="IPR003594">
    <property type="entry name" value="HATPase_dom"/>
</dbReference>
<feature type="domain" description="Histidine kinase" evidence="10">
    <location>
        <begin position="223"/>
        <end position="437"/>
    </location>
</feature>
<keyword evidence="4" id="KW-0808">Transferase</keyword>
<keyword evidence="6" id="KW-0902">Two-component regulatory system</keyword>
<dbReference type="InterPro" id="IPR036097">
    <property type="entry name" value="HisK_dim/P_sf"/>
</dbReference>
<protein>
    <recommendedName>
        <fullName evidence="2">histidine kinase</fullName>
        <ecNumber evidence="2">2.7.13.3</ecNumber>
    </recommendedName>
</protein>
<dbReference type="SMART" id="SM00387">
    <property type="entry name" value="HATPase_c"/>
    <property type="match status" value="1"/>
</dbReference>
<dbReference type="EMBL" id="BAABFU010000002">
    <property type="protein sequence ID" value="GAA4348414.1"/>
    <property type="molecule type" value="Genomic_DNA"/>
</dbReference>
<dbReference type="Proteomes" id="UP001501294">
    <property type="component" value="Unassembled WGS sequence"/>
</dbReference>
<proteinExistence type="predicted"/>